<evidence type="ECO:0000313" key="10">
    <source>
        <dbReference type="EMBL" id="QCC51523.1"/>
    </source>
</evidence>
<feature type="domain" description="Lycopene cyclase" evidence="9">
    <location>
        <begin position="150"/>
        <end position="229"/>
    </location>
</feature>
<dbReference type="Proteomes" id="UP000296706">
    <property type="component" value="Chromosome"/>
</dbReference>
<feature type="transmembrane region" description="Helical" evidence="8">
    <location>
        <begin position="84"/>
        <end position="107"/>
    </location>
</feature>
<accession>A0A4D6HC02</accession>
<keyword evidence="6 8" id="KW-0472">Membrane</keyword>
<feature type="transmembrane region" description="Helical" evidence="8">
    <location>
        <begin position="218"/>
        <end position="238"/>
    </location>
</feature>
<protein>
    <submittedName>
        <fullName evidence="10">Lycopene cyclase domain-containing protein</fullName>
    </submittedName>
</protein>
<dbReference type="GO" id="GO:0016117">
    <property type="term" value="P:carotenoid biosynthetic process"/>
    <property type="evidence" value="ECO:0007669"/>
    <property type="project" value="UniProtKB-KW"/>
</dbReference>
<keyword evidence="3 8" id="KW-0812">Transmembrane</keyword>
<comment type="pathway">
    <text evidence="2">Carotenoid biosynthesis.</text>
</comment>
<dbReference type="GO" id="GO:0016020">
    <property type="term" value="C:membrane"/>
    <property type="evidence" value="ECO:0007669"/>
    <property type="project" value="UniProtKB-SubCell"/>
</dbReference>
<organism evidence="10 11">
    <name type="scientific">Halapricum salinum</name>
    <dbReference type="NCBI Taxonomy" id="1457250"/>
    <lineage>
        <taxon>Archaea</taxon>
        <taxon>Methanobacteriati</taxon>
        <taxon>Methanobacteriota</taxon>
        <taxon>Stenosarchaea group</taxon>
        <taxon>Halobacteria</taxon>
        <taxon>Halobacteriales</taxon>
        <taxon>Haloarculaceae</taxon>
        <taxon>Halapricum</taxon>
    </lineage>
</organism>
<dbReference type="STRING" id="1457250.GCA_000755225_00932"/>
<dbReference type="EMBL" id="CP031310">
    <property type="protein sequence ID" value="QCC51523.1"/>
    <property type="molecule type" value="Genomic_DNA"/>
</dbReference>
<gene>
    <name evidence="10" type="ORF">DV733_09835</name>
</gene>
<evidence type="ECO:0000256" key="3">
    <source>
        <dbReference type="ARBA" id="ARBA00022692"/>
    </source>
</evidence>
<evidence type="ECO:0000256" key="7">
    <source>
        <dbReference type="ARBA" id="ARBA00023235"/>
    </source>
</evidence>
<dbReference type="GO" id="GO:0045436">
    <property type="term" value="F:lycopene beta cyclase activity"/>
    <property type="evidence" value="ECO:0007669"/>
    <property type="project" value="UniProtKB-ARBA"/>
</dbReference>
<feature type="transmembrane region" description="Helical" evidence="8">
    <location>
        <begin position="173"/>
        <end position="193"/>
    </location>
</feature>
<dbReference type="GeneID" id="39848165"/>
<feature type="transmembrane region" description="Helical" evidence="8">
    <location>
        <begin position="119"/>
        <end position="137"/>
    </location>
</feature>
<feature type="transmembrane region" description="Helical" evidence="8">
    <location>
        <begin position="38"/>
        <end position="55"/>
    </location>
</feature>
<comment type="subcellular location">
    <subcellularLocation>
        <location evidence="1">Membrane</location>
        <topology evidence="1">Multi-pass membrane protein</topology>
    </subcellularLocation>
</comment>
<evidence type="ECO:0000256" key="5">
    <source>
        <dbReference type="ARBA" id="ARBA00022989"/>
    </source>
</evidence>
<dbReference type="KEGG" id="hsn:DV733_09835"/>
<keyword evidence="5 8" id="KW-1133">Transmembrane helix</keyword>
<keyword evidence="11" id="KW-1185">Reference proteome</keyword>
<dbReference type="Pfam" id="PF18916">
    <property type="entry name" value="Lycopene_cyc"/>
    <property type="match status" value="2"/>
</dbReference>
<proteinExistence type="predicted"/>
<dbReference type="AlphaFoldDB" id="A0A4D6HC02"/>
<name>A0A4D6HC02_9EURY</name>
<keyword evidence="7" id="KW-0413">Isomerase</keyword>
<feature type="transmembrane region" description="Helical" evidence="8">
    <location>
        <begin position="6"/>
        <end position="26"/>
    </location>
</feature>
<keyword evidence="4" id="KW-0125">Carotenoid biosynthesis</keyword>
<dbReference type="RefSeq" id="WP_049994865.1">
    <property type="nucleotide sequence ID" value="NZ_CP031310.1"/>
</dbReference>
<evidence type="ECO:0000259" key="9">
    <source>
        <dbReference type="Pfam" id="PF18916"/>
    </source>
</evidence>
<dbReference type="InterPro" id="IPR017825">
    <property type="entry name" value="Lycopene_cyclase_dom"/>
</dbReference>
<dbReference type="OrthoDB" id="241129at2157"/>
<reference evidence="10 11" key="1">
    <citation type="journal article" date="2019" name="Nat. Commun.">
        <title>A new type of DNA phosphorothioation-based antiviral system in archaea.</title>
        <authorList>
            <person name="Xiong L."/>
            <person name="Liu S."/>
            <person name="Chen S."/>
            <person name="Xiao Y."/>
            <person name="Zhu B."/>
            <person name="Gao Y."/>
            <person name="Zhang Y."/>
            <person name="Chen B."/>
            <person name="Luo J."/>
            <person name="Deng Z."/>
            <person name="Chen X."/>
            <person name="Wang L."/>
            <person name="Chen S."/>
        </authorList>
    </citation>
    <scope>NUCLEOTIDE SEQUENCE [LARGE SCALE GENOMIC DNA]</scope>
    <source>
        <strain evidence="10 11">CBA1105</strain>
    </source>
</reference>
<feature type="transmembrane region" description="Helical" evidence="8">
    <location>
        <begin position="143"/>
        <end position="161"/>
    </location>
</feature>
<evidence type="ECO:0000313" key="11">
    <source>
        <dbReference type="Proteomes" id="UP000296706"/>
    </source>
</evidence>
<evidence type="ECO:0000256" key="2">
    <source>
        <dbReference type="ARBA" id="ARBA00004829"/>
    </source>
</evidence>
<dbReference type="NCBIfam" id="TIGR03462">
    <property type="entry name" value="CarR_dom_SF"/>
    <property type="match status" value="2"/>
</dbReference>
<evidence type="ECO:0000256" key="1">
    <source>
        <dbReference type="ARBA" id="ARBA00004141"/>
    </source>
</evidence>
<evidence type="ECO:0000256" key="6">
    <source>
        <dbReference type="ARBA" id="ARBA00023136"/>
    </source>
</evidence>
<evidence type="ECO:0000256" key="8">
    <source>
        <dbReference type="SAM" id="Phobius"/>
    </source>
</evidence>
<evidence type="ECO:0000256" key="4">
    <source>
        <dbReference type="ARBA" id="ARBA00022746"/>
    </source>
</evidence>
<sequence length="244" mass="27093">MVGFTYAGFHAVFVVPALVALAVVASRRRGDPRQVVRALPFFAIVLLALVYTTPWDNYLIHRGVWWYGEGTVAGRLWLAPIEEYLFILLLPIVATLWLAIVSTSFEWPDDAITMTVPDRSLGVLAGIAVGTVGLAMLTRDATYYMGAILAWAGPVLALQWAVGWSYLLARWRLVAVGTLVPAMYFAVADRIAIEEEIWTISERYTTGLAVGGLPIEEGAFFLVTTLFVVQGIVLYPWVIERWQQ</sequence>
<dbReference type="GO" id="GO:0016872">
    <property type="term" value="F:intramolecular lyase activity"/>
    <property type="evidence" value="ECO:0007669"/>
    <property type="project" value="InterPro"/>
</dbReference>
<feature type="domain" description="Lycopene cyclase" evidence="9">
    <location>
        <begin position="36"/>
        <end position="97"/>
    </location>
</feature>